<evidence type="ECO:0000313" key="1">
    <source>
        <dbReference type="EMBL" id="MED6105951.1"/>
    </source>
</evidence>
<gene>
    <name evidence="1" type="ORF">PIB30_000074</name>
</gene>
<keyword evidence="2" id="KW-1185">Reference proteome</keyword>
<dbReference type="Proteomes" id="UP001341840">
    <property type="component" value="Unassembled WGS sequence"/>
</dbReference>
<evidence type="ECO:0000313" key="2">
    <source>
        <dbReference type="Proteomes" id="UP001341840"/>
    </source>
</evidence>
<protein>
    <submittedName>
        <fullName evidence="1">Uncharacterized protein</fullName>
    </submittedName>
</protein>
<reference evidence="1 2" key="1">
    <citation type="journal article" date="2023" name="Plants (Basel)">
        <title>Bridging the Gap: Combining Genomics and Transcriptomics Approaches to Understand Stylosanthes scabra, an Orphan Legume from the Brazilian Caatinga.</title>
        <authorList>
            <person name="Ferreira-Neto J.R.C."/>
            <person name="da Silva M.D."/>
            <person name="Binneck E."/>
            <person name="de Melo N.F."/>
            <person name="da Silva R.H."/>
            <person name="de Melo A.L.T.M."/>
            <person name="Pandolfi V."/>
            <person name="Bustamante F.O."/>
            <person name="Brasileiro-Vidal A.C."/>
            <person name="Benko-Iseppon A.M."/>
        </authorList>
    </citation>
    <scope>NUCLEOTIDE SEQUENCE [LARGE SCALE GENOMIC DNA]</scope>
    <source>
        <tissue evidence="1">Leaves</tissue>
    </source>
</reference>
<accession>A0ABU6Q218</accession>
<organism evidence="1 2">
    <name type="scientific">Stylosanthes scabra</name>
    <dbReference type="NCBI Taxonomy" id="79078"/>
    <lineage>
        <taxon>Eukaryota</taxon>
        <taxon>Viridiplantae</taxon>
        <taxon>Streptophyta</taxon>
        <taxon>Embryophyta</taxon>
        <taxon>Tracheophyta</taxon>
        <taxon>Spermatophyta</taxon>
        <taxon>Magnoliopsida</taxon>
        <taxon>eudicotyledons</taxon>
        <taxon>Gunneridae</taxon>
        <taxon>Pentapetalae</taxon>
        <taxon>rosids</taxon>
        <taxon>fabids</taxon>
        <taxon>Fabales</taxon>
        <taxon>Fabaceae</taxon>
        <taxon>Papilionoideae</taxon>
        <taxon>50 kb inversion clade</taxon>
        <taxon>dalbergioids sensu lato</taxon>
        <taxon>Dalbergieae</taxon>
        <taxon>Pterocarpus clade</taxon>
        <taxon>Stylosanthes</taxon>
    </lineage>
</organism>
<sequence length="53" mass="6058">MAKWKNEVGSKIDKILMEHVSRGEFLKAVRYGDHNVMVRGSTVDVSVNLVRKE</sequence>
<feature type="non-terminal residue" evidence="1">
    <location>
        <position position="53"/>
    </location>
</feature>
<comment type="caution">
    <text evidence="1">The sequence shown here is derived from an EMBL/GenBank/DDBJ whole genome shotgun (WGS) entry which is preliminary data.</text>
</comment>
<dbReference type="EMBL" id="JASCZI010000001">
    <property type="protein sequence ID" value="MED6105951.1"/>
    <property type="molecule type" value="Genomic_DNA"/>
</dbReference>
<proteinExistence type="predicted"/>
<name>A0ABU6Q218_9FABA</name>